<feature type="region of interest" description="Disordered" evidence="1">
    <location>
        <begin position="141"/>
        <end position="194"/>
    </location>
</feature>
<keyword evidence="3" id="KW-1185">Reference proteome</keyword>
<feature type="compositionally biased region" description="Polar residues" evidence="1">
    <location>
        <begin position="141"/>
        <end position="155"/>
    </location>
</feature>
<dbReference type="RefSeq" id="WP_250929897.1">
    <property type="nucleotide sequence ID" value="NZ_JAMQBK010000043.1"/>
</dbReference>
<evidence type="ECO:0000256" key="1">
    <source>
        <dbReference type="SAM" id="MobiDB-lite"/>
    </source>
</evidence>
<dbReference type="EMBL" id="JAMQBK010000043">
    <property type="protein sequence ID" value="MCM2372262.1"/>
    <property type="molecule type" value="Genomic_DNA"/>
</dbReference>
<sequence length="433" mass="46244">MSAPIPDFDQLLSDHLDGRLDENDTHLLEARLREDAALRSQYESMLADRQDLKTLFAVSEKSQPRLPKDFAARVVAESRRRGLKVASDSAIEPATVYRRANADVAARGRTRIVLGVVAAAAAVLLVISLNFSGKTDVNNVQSVAQNSPGTTSTTDGPIGLNADEPKPSAIASASVEPVERNVEQDTEPASTGIDGAMMAATPDVEIQDPSVDSNMMSVSPKPARDALASSESRGAVDNSASVSVGAENSPLFADSPLAGAVMVYDVRLSSKGRVTGAFAQAMQRNGLDESSREKVSRDVIAAAQRADVFEQDEKFQIVFLQAPAKKVDRLFLDLLRDRESVESVGLSLVTDTPILKMTDQLVRVDATQVKHRDAVSLQLGSGGNDAELNRLRDLLGEQAFMPLNAPAPNVDAASESLSTTGTDVITRVLILVR</sequence>
<organism evidence="2 3">
    <name type="scientific">Aporhodopirellula aestuarii</name>
    <dbReference type="NCBI Taxonomy" id="2950107"/>
    <lineage>
        <taxon>Bacteria</taxon>
        <taxon>Pseudomonadati</taxon>
        <taxon>Planctomycetota</taxon>
        <taxon>Planctomycetia</taxon>
        <taxon>Pirellulales</taxon>
        <taxon>Pirellulaceae</taxon>
        <taxon>Aporhodopirellula</taxon>
    </lineage>
</organism>
<dbReference type="Proteomes" id="UP001202961">
    <property type="component" value="Unassembled WGS sequence"/>
</dbReference>
<proteinExistence type="predicted"/>
<name>A0ABT0U5P5_9BACT</name>
<protein>
    <submittedName>
        <fullName evidence="2">Uncharacterized protein</fullName>
    </submittedName>
</protein>
<gene>
    <name evidence="2" type="ORF">NB063_16775</name>
</gene>
<accession>A0ABT0U5P5</accession>
<comment type="caution">
    <text evidence="2">The sequence shown here is derived from an EMBL/GenBank/DDBJ whole genome shotgun (WGS) entry which is preliminary data.</text>
</comment>
<reference evidence="2 3" key="1">
    <citation type="journal article" date="2022" name="Syst. Appl. Microbiol.">
        <title>Rhodopirellula aestuarii sp. nov., a novel member of the genus Rhodopirellula isolated from brackish sediments collected in the Tagus River estuary, Portugal.</title>
        <authorList>
            <person name="Vitorino I.R."/>
            <person name="Klimek D."/>
            <person name="Calusinska M."/>
            <person name="Lobo-da-Cunha A."/>
            <person name="Vasconcelos V."/>
            <person name="Lage O.M."/>
        </authorList>
    </citation>
    <scope>NUCLEOTIDE SEQUENCE [LARGE SCALE GENOMIC DNA]</scope>
    <source>
        <strain evidence="2 3">ICT_H3.1</strain>
    </source>
</reference>
<evidence type="ECO:0000313" key="3">
    <source>
        <dbReference type="Proteomes" id="UP001202961"/>
    </source>
</evidence>
<evidence type="ECO:0000313" key="2">
    <source>
        <dbReference type="EMBL" id="MCM2372262.1"/>
    </source>
</evidence>